<accession>A0AAV0PH76</accession>
<dbReference type="EMBL" id="CAMGYJ010000009">
    <property type="protein sequence ID" value="CAI0469937.1"/>
    <property type="molecule type" value="Genomic_DNA"/>
</dbReference>
<evidence type="ECO:0000313" key="1">
    <source>
        <dbReference type="EMBL" id="CAI0469937.1"/>
    </source>
</evidence>
<sequence>MILEFLLMTLVPWKMSRKH</sequence>
<comment type="caution">
    <text evidence="1">The sequence shown here is derived from an EMBL/GenBank/DDBJ whole genome shotgun (WGS) entry which is preliminary data.</text>
</comment>
<protein>
    <submittedName>
        <fullName evidence="1">Uncharacterized protein</fullName>
    </submittedName>
</protein>
<gene>
    <name evidence="1" type="ORF">LITE_LOCUS38357</name>
</gene>
<dbReference type="Proteomes" id="UP001154282">
    <property type="component" value="Unassembled WGS sequence"/>
</dbReference>
<name>A0AAV0PH76_9ROSI</name>
<keyword evidence="2" id="KW-1185">Reference proteome</keyword>
<organism evidence="1 2">
    <name type="scientific">Linum tenue</name>
    <dbReference type="NCBI Taxonomy" id="586396"/>
    <lineage>
        <taxon>Eukaryota</taxon>
        <taxon>Viridiplantae</taxon>
        <taxon>Streptophyta</taxon>
        <taxon>Embryophyta</taxon>
        <taxon>Tracheophyta</taxon>
        <taxon>Spermatophyta</taxon>
        <taxon>Magnoliopsida</taxon>
        <taxon>eudicotyledons</taxon>
        <taxon>Gunneridae</taxon>
        <taxon>Pentapetalae</taxon>
        <taxon>rosids</taxon>
        <taxon>fabids</taxon>
        <taxon>Malpighiales</taxon>
        <taxon>Linaceae</taxon>
        <taxon>Linum</taxon>
    </lineage>
</organism>
<evidence type="ECO:0000313" key="2">
    <source>
        <dbReference type="Proteomes" id="UP001154282"/>
    </source>
</evidence>
<proteinExistence type="predicted"/>
<reference evidence="1" key="1">
    <citation type="submission" date="2022-08" db="EMBL/GenBank/DDBJ databases">
        <authorList>
            <person name="Gutierrez-Valencia J."/>
        </authorList>
    </citation>
    <scope>NUCLEOTIDE SEQUENCE</scope>
</reference>
<dbReference type="AlphaFoldDB" id="A0AAV0PH76"/>